<evidence type="ECO:0000313" key="1">
    <source>
        <dbReference type="EMBL" id="KKL71267.1"/>
    </source>
</evidence>
<sequence length="83" mass="8943">MRDWILLTVVLTVVSGIAVSCAPPPAYNVNARPPRGATNITNVSNGWYTFEWRGDCFLLKTGGRGSAMVGHVTTISCGEEDED</sequence>
<protein>
    <submittedName>
        <fullName evidence="1">Uncharacterized protein</fullName>
    </submittedName>
</protein>
<comment type="caution">
    <text evidence="1">The sequence shown here is derived from an EMBL/GenBank/DDBJ whole genome shotgun (WGS) entry which is preliminary data.</text>
</comment>
<reference evidence="1" key="1">
    <citation type="journal article" date="2015" name="Nature">
        <title>Complex archaea that bridge the gap between prokaryotes and eukaryotes.</title>
        <authorList>
            <person name="Spang A."/>
            <person name="Saw J.H."/>
            <person name="Jorgensen S.L."/>
            <person name="Zaremba-Niedzwiedzka K."/>
            <person name="Martijn J."/>
            <person name="Lind A.E."/>
            <person name="van Eijk R."/>
            <person name="Schleper C."/>
            <person name="Guy L."/>
            <person name="Ettema T.J."/>
        </authorList>
    </citation>
    <scope>NUCLEOTIDE SEQUENCE</scope>
</reference>
<organism evidence="1">
    <name type="scientific">marine sediment metagenome</name>
    <dbReference type="NCBI Taxonomy" id="412755"/>
    <lineage>
        <taxon>unclassified sequences</taxon>
        <taxon>metagenomes</taxon>
        <taxon>ecological metagenomes</taxon>
    </lineage>
</organism>
<dbReference type="EMBL" id="LAZR01025645">
    <property type="protein sequence ID" value="KKL71267.1"/>
    <property type="molecule type" value="Genomic_DNA"/>
</dbReference>
<proteinExistence type="predicted"/>
<dbReference type="PROSITE" id="PS51257">
    <property type="entry name" value="PROKAR_LIPOPROTEIN"/>
    <property type="match status" value="1"/>
</dbReference>
<gene>
    <name evidence="1" type="ORF">LCGC14_2096630</name>
</gene>
<accession>A0A0F9H7V0</accession>
<dbReference type="AlphaFoldDB" id="A0A0F9H7V0"/>
<name>A0A0F9H7V0_9ZZZZ</name>